<dbReference type="Proteomes" id="UP000054359">
    <property type="component" value="Unassembled WGS sequence"/>
</dbReference>
<dbReference type="GO" id="GO:0032465">
    <property type="term" value="P:regulation of cytokinesis"/>
    <property type="evidence" value="ECO:0007669"/>
    <property type="project" value="InterPro"/>
</dbReference>
<evidence type="ECO:0000313" key="3">
    <source>
        <dbReference type="Proteomes" id="UP000054359"/>
    </source>
</evidence>
<feature type="compositionally biased region" description="Polar residues" evidence="1">
    <location>
        <begin position="65"/>
        <end position="78"/>
    </location>
</feature>
<dbReference type="PANTHER" id="PTHR13594:SF1">
    <property type="entry name" value="CENTRIOLAR COILED-COIL PROTEIN OF 110 KDA"/>
    <property type="match status" value="1"/>
</dbReference>
<proteinExistence type="predicted"/>
<sequence length="166" mass="19200">MLGKLRKEQALKGGRISEADLKLQKQLLVQLFNTLDSVHDIFYKITTKERMEIIAESRHYRLQQTMQKNLKENPSSSEVAAKPPTPQLPKKTKLSAVTLKRLERKKRSDIDNRTYTIEDFEFRRSRSQSSPYSKCHSTSPHHPYKASVGRSPKRKTSSLQKSAMSR</sequence>
<evidence type="ECO:0000256" key="1">
    <source>
        <dbReference type="SAM" id="MobiDB-lite"/>
    </source>
</evidence>
<dbReference type="EMBL" id="KK112831">
    <property type="protein sequence ID" value="KFM58635.1"/>
    <property type="molecule type" value="Genomic_DNA"/>
</dbReference>
<dbReference type="InterPro" id="IPR033207">
    <property type="entry name" value="CCP110"/>
</dbReference>
<name>A0A087T0J6_STEMI</name>
<dbReference type="GO" id="GO:0005814">
    <property type="term" value="C:centriole"/>
    <property type="evidence" value="ECO:0007669"/>
    <property type="project" value="InterPro"/>
</dbReference>
<dbReference type="AlphaFoldDB" id="A0A087T0J6"/>
<protein>
    <submittedName>
        <fullName evidence="2">Uncharacterized protein</fullName>
    </submittedName>
</protein>
<dbReference type="GO" id="GO:1903723">
    <property type="term" value="P:negative regulation of centriole elongation"/>
    <property type="evidence" value="ECO:0007669"/>
    <property type="project" value="TreeGrafter"/>
</dbReference>
<feature type="region of interest" description="Disordered" evidence="1">
    <location>
        <begin position="65"/>
        <end position="100"/>
    </location>
</feature>
<feature type="compositionally biased region" description="Polar residues" evidence="1">
    <location>
        <begin position="127"/>
        <end position="140"/>
    </location>
</feature>
<dbReference type="GO" id="GO:0032053">
    <property type="term" value="P:ciliary basal body organization"/>
    <property type="evidence" value="ECO:0007669"/>
    <property type="project" value="TreeGrafter"/>
</dbReference>
<feature type="compositionally biased region" description="Polar residues" evidence="1">
    <location>
        <begin position="157"/>
        <end position="166"/>
    </location>
</feature>
<dbReference type="GO" id="GO:0007099">
    <property type="term" value="P:centriole replication"/>
    <property type="evidence" value="ECO:0007669"/>
    <property type="project" value="InterPro"/>
</dbReference>
<gene>
    <name evidence="2" type="ORF">X975_18572</name>
</gene>
<evidence type="ECO:0000313" key="2">
    <source>
        <dbReference type="EMBL" id="KFM58635.1"/>
    </source>
</evidence>
<dbReference type="PANTHER" id="PTHR13594">
    <property type="entry name" value="CENTRIOLAR COILED-COIL PROTEIN OF 110 KDA"/>
    <property type="match status" value="1"/>
</dbReference>
<reference evidence="2 3" key="1">
    <citation type="submission" date="2013-11" db="EMBL/GenBank/DDBJ databases">
        <title>Genome sequencing of Stegodyphus mimosarum.</title>
        <authorList>
            <person name="Bechsgaard J."/>
        </authorList>
    </citation>
    <scope>NUCLEOTIDE SEQUENCE [LARGE SCALE GENOMIC DNA]</scope>
</reference>
<feature type="region of interest" description="Disordered" evidence="1">
    <location>
        <begin position="120"/>
        <end position="166"/>
    </location>
</feature>
<organism evidence="2 3">
    <name type="scientific">Stegodyphus mimosarum</name>
    <name type="common">African social velvet spider</name>
    <dbReference type="NCBI Taxonomy" id="407821"/>
    <lineage>
        <taxon>Eukaryota</taxon>
        <taxon>Metazoa</taxon>
        <taxon>Ecdysozoa</taxon>
        <taxon>Arthropoda</taxon>
        <taxon>Chelicerata</taxon>
        <taxon>Arachnida</taxon>
        <taxon>Araneae</taxon>
        <taxon>Araneomorphae</taxon>
        <taxon>Entelegynae</taxon>
        <taxon>Eresoidea</taxon>
        <taxon>Eresidae</taxon>
        <taxon>Stegodyphus</taxon>
    </lineage>
</organism>
<keyword evidence="3" id="KW-1185">Reference proteome</keyword>
<feature type="non-terminal residue" evidence="2">
    <location>
        <position position="166"/>
    </location>
</feature>
<accession>A0A087T0J6</accession>